<feature type="chain" id="PRO_5043921152" evidence="2">
    <location>
        <begin position="23"/>
        <end position="125"/>
    </location>
</feature>
<keyword evidence="4" id="KW-1185">Reference proteome</keyword>
<gene>
    <name evidence="3" type="ORF">ElyMa_001120200</name>
</gene>
<dbReference type="Proteomes" id="UP000762676">
    <property type="component" value="Unassembled WGS sequence"/>
</dbReference>
<keyword evidence="1" id="KW-0812">Transmembrane</keyword>
<protein>
    <submittedName>
        <fullName evidence="3">Uncharacterized protein</fullName>
    </submittedName>
</protein>
<keyword evidence="1" id="KW-1133">Transmembrane helix</keyword>
<comment type="caution">
    <text evidence="3">The sequence shown here is derived from an EMBL/GenBank/DDBJ whole genome shotgun (WGS) entry which is preliminary data.</text>
</comment>
<sequence length="125" mass="13346">MASTSVCFMIFWVIIIDFITYGSETTVSSTSPSTSNKDTTTGNENKHFGLGAEVIIAAIVGTLIVCAGVVAIAFFGRRYYRALNALKATNKLNTTIDCTNQLYNVAMQTVEPARPGAPVPPNHGV</sequence>
<feature type="signal peptide" evidence="2">
    <location>
        <begin position="1"/>
        <end position="22"/>
    </location>
</feature>
<keyword evidence="2" id="KW-0732">Signal</keyword>
<accession>A0AAV4I059</accession>
<dbReference type="AlphaFoldDB" id="A0AAV4I059"/>
<feature type="transmembrane region" description="Helical" evidence="1">
    <location>
        <begin position="54"/>
        <end position="75"/>
    </location>
</feature>
<organism evidence="3 4">
    <name type="scientific">Elysia marginata</name>
    <dbReference type="NCBI Taxonomy" id="1093978"/>
    <lineage>
        <taxon>Eukaryota</taxon>
        <taxon>Metazoa</taxon>
        <taxon>Spiralia</taxon>
        <taxon>Lophotrochozoa</taxon>
        <taxon>Mollusca</taxon>
        <taxon>Gastropoda</taxon>
        <taxon>Heterobranchia</taxon>
        <taxon>Euthyneura</taxon>
        <taxon>Panpulmonata</taxon>
        <taxon>Sacoglossa</taxon>
        <taxon>Placobranchoidea</taxon>
        <taxon>Plakobranchidae</taxon>
        <taxon>Elysia</taxon>
    </lineage>
</organism>
<dbReference type="EMBL" id="BMAT01002236">
    <property type="protein sequence ID" value="GFS02337.1"/>
    <property type="molecule type" value="Genomic_DNA"/>
</dbReference>
<proteinExistence type="predicted"/>
<reference evidence="3 4" key="1">
    <citation type="journal article" date="2021" name="Elife">
        <title>Chloroplast acquisition without the gene transfer in kleptoplastic sea slugs, Plakobranchus ocellatus.</title>
        <authorList>
            <person name="Maeda T."/>
            <person name="Takahashi S."/>
            <person name="Yoshida T."/>
            <person name="Shimamura S."/>
            <person name="Takaki Y."/>
            <person name="Nagai Y."/>
            <person name="Toyoda A."/>
            <person name="Suzuki Y."/>
            <person name="Arimoto A."/>
            <person name="Ishii H."/>
            <person name="Satoh N."/>
            <person name="Nishiyama T."/>
            <person name="Hasebe M."/>
            <person name="Maruyama T."/>
            <person name="Minagawa J."/>
            <person name="Obokata J."/>
            <person name="Shigenobu S."/>
        </authorList>
    </citation>
    <scope>NUCLEOTIDE SEQUENCE [LARGE SCALE GENOMIC DNA]</scope>
</reference>
<keyword evidence="1" id="KW-0472">Membrane</keyword>
<name>A0AAV4I059_9GAST</name>
<evidence type="ECO:0000313" key="4">
    <source>
        <dbReference type="Proteomes" id="UP000762676"/>
    </source>
</evidence>
<evidence type="ECO:0000256" key="2">
    <source>
        <dbReference type="SAM" id="SignalP"/>
    </source>
</evidence>
<evidence type="ECO:0000313" key="3">
    <source>
        <dbReference type="EMBL" id="GFS02337.1"/>
    </source>
</evidence>
<evidence type="ECO:0000256" key="1">
    <source>
        <dbReference type="SAM" id="Phobius"/>
    </source>
</evidence>